<evidence type="ECO:0000256" key="1">
    <source>
        <dbReference type="SAM" id="SignalP"/>
    </source>
</evidence>
<keyword evidence="1" id="KW-0732">Signal</keyword>
<dbReference type="EMBL" id="JAQQFN010000037">
    <property type="protein sequence ID" value="MFL9888230.1"/>
    <property type="molecule type" value="Genomic_DNA"/>
</dbReference>
<protein>
    <recommendedName>
        <fullName evidence="4">Lipoprotein</fullName>
    </recommendedName>
</protein>
<feature type="chain" id="PRO_5047110624" description="Lipoprotein" evidence="1">
    <location>
        <begin position="21"/>
        <end position="298"/>
    </location>
</feature>
<proteinExistence type="predicted"/>
<evidence type="ECO:0000313" key="2">
    <source>
        <dbReference type="EMBL" id="MFL9888230.1"/>
    </source>
</evidence>
<reference evidence="2 3" key="1">
    <citation type="journal article" date="2024" name="Chem. Sci.">
        <title>Discovery of megapolipeptins by genome mining of a Burkholderiales bacteria collection.</title>
        <authorList>
            <person name="Paulo B.S."/>
            <person name="Recchia M.J.J."/>
            <person name="Lee S."/>
            <person name="Fergusson C.H."/>
            <person name="Romanowski S.B."/>
            <person name="Hernandez A."/>
            <person name="Krull N."/>
            <person name="Liu D.Y."/>
            <person name="Cavanagh H."/>
            <person name="Bos A."/>
            <person name="Gray C.A."/>
            <person name="Murphy B.T."/>
            <person name="Linington R.G."/>
            <person name="Eustaquio A.S."/>
        </authorList>
    </citation>
    <scope>NUCLEOTIDE SEQUENCE [LARGE SCALE GENOMIC DNA]</scope>
    <source>
        <strain evidence="2 3">RL16-012-BIC-B</strain>
    </source>
</reference>
<feature type="signal peptide" evidence="1">
    <location>
        <begin position="1"/>
        <end position="20"/>
    </location>
</feature>
<keyword evidence="3" id="KW-1185">Reference proteome</keyword>
<evidence type="ECO:0008006" key="4">
    <source>
        <dbReference type="Google" id="ProtNLM"/>
    </source>
</evidence>
<comment type="caution">
    <text evidence="2">The sequence shown here is derived from an EMBL/GenBank/DDBJ whole genome shotgun (WGS) entry which is preliminary data.</text>
</comment>
<gene>
    <name evidence="2" type="ORF">PQR66_34760</name>
</gene>
<organism evidence="2 3">
    <name type="scientific">Paraburkholderia agricolaris</name>
    <dbReference type="NCBI Taxonomy" id="2152888"/>
    <lineage>
        <taxon>Bacteria</taxon>
        <taxon>Pseudomonadati</taxon>
        <taxon>Pseudomonadota</taxon>
        <taxon>Betaproteobacteria</taxon>
        <taxon>Burkholderiales</taxon>
        <taxon>Burkholderiaceae</taxon>
        <taxon>Paraburkholderia</taxon>
    </lineage>
</organism>
<accession>A0ABW8ZZV1</accession>
<dbReference type="Proteomes" id="UP001629249">
    <property type="component" value="Unassembled WGS sequence"/>
</dbReference>
<evidence type="ECO:0000313" key="3">
    <source>
        <dbReference type="Proteomes" id="UP001629249"/>
    </source>
</evidence>
<name>A0ABW8ZZV1_9BURK</name>
<dbReference type="RefSeq" id="WP_408334269.1">
    <property type="nucleotide sequence ID" value="NZ_JAQQFH010000043.1"/>
</dbReference>
<dbReference type="PROSITE" id="PS51257">
    <property type="entry name" value="PROKAR_LIPOPROTEIN"/>
    <property type="match status" value="1"/>
</dbReference>
<sequence>MNTKLLLVAFTGTIALLLQACGVAPKLTPQERAVEAKSTVNVYDDNRVAFQTSFRNSQGYWAWTSDKNLILALLIQGHGYNAKDIATLTSTEAGPANYNVTVQLKSGESISTTVKPGGSNVAWLVCDTQKVCTRRFLIAGDSYNNNLGGILTGIYDNALGAQPTRDPKYDFIRDYRAIPDVHLGLNQVRFLSDPEKAGLEKKLDDRQARWAQVQADLAKRREVQRAEQQAQERALERESLEMRKHIRVGTMTNCGQVFEVRLPMIGVQTINGMQFIDVSRLYSPNANCRFVNGQYVGR</sequence>